<keyword evidence="1 2" id="KW-0456">Lyase</keyword>
<evidence type="ECO:0000313" key="3">
    <source>
        <dbReference type="Proteomes" id="UP001232063"/>
    </source>
</evidence>
<dbReference type="CDD" id="cd01288">
    <property type="entry name" value="FabZ"/>
    <property type="match status" value="1"/>
</dbReference>
<dbReference type="Gene3D" id="3.10.129.10">
    <property type="entry name" value="Hotdog Thioesterase"/>
    <property type="match status" value="1"/>
</dbReference>
<organism evidence="2 3">
    <name type="scientific">Xanthocytophaga agilis</name>
    <dbReference type="NCBI Taxonomy" id="3048010"/>
    <lineage>
        <taxon>Bacteria</taxon>
        <taxon>Pseudomonadati</taxon>
        <taxon>Bacteroidota</taxon>
        <taxon>Cytophagia</taxon>
        <taxon>Cytophagales</taxon>
        <taxon>Rhodocytophagaceae</taxon>
        <taxon>Xanthocytophaga</taxon>
    </lineage>
</organism>
<dbReference type="PANTHER" id="PTHR30272:SF1">
    <property type="entry name" value="3-HYDROXYACYL-[ACYL-CARRIER-PROTEIN] DEHYDRATASE"/>
    <property type="match status" value="1"/>
</dbReference>
<comment type="caution">
    <text evidence="2">The sequence shown here is derived from an EMBL/GenBank/DDBJ whole genome shotgun (WGS) entry which is preliminary data.</text>
</comment>
<reference evidence="2" key="1">
    <citation type="submission" date="2023-05" db="EMBL/GenBank/DDBJ databases">
        <authorList>
            <person name="Zhang X."/>
        </authorList>
    </citation>
    <scope>NUCLEOTIDE SEQUENCE</scope>
    <source>
        <strain evidence="2">BD1B2-1</strain>
    </source>
</reference>
<dbReference type="RefSeq" id="WP_314514429.1">
    <property type="nucleotide sequence ID" value="NZ_JASJOU010000009.1"/>
</dbReference>
<accession>A0AAE3RAL1</accession>
<name>A0AAE3RAL1_9BACT</name>
<gene>
    <name evidence="2" type="ORF">QNI22_24260</name>
</gene>
<dbReference type="InterPro" id="IPR029069">
    <property type="entry name" value="HotDog_dom_sf"/>
</dbReference>
<dbReference type="Pfam" id="PF22817">
    <property type="entry name" value="ApeP-like"/>
    <property type="match status" value="1"/>
</dbReference>
<dbReference type="EMBL" id="JASJOU010000009">
    <property type="protein sequence ID" value="MDJ1503798.1"/>
    <property type="molecule type" value="Genomic_DNA"/>
</dbReference>
<proteinExistence type="predicted"/>
<evidence type="ECO:0000256" key="1">
    <source>
        <dbReference type="ARBA" id="ARBA00023239"/>
    </source>
</evidence>
<dbReference type="SUPFAM" id="SSF54637">
    <property type="entry name" value="Thioesterase/thiol ester dehydrase-isomerase"/>
    <property type="match status" value="1"/>
</dbReference>
<dbReference type="AlphaFoldDB" id="A0AAE3RAL1"/>
<dbReference type="InterPro" id="IPR016776">
    <property type="entry name" value="ApeP-like_dehydratase"/>
</dbReference>
<evidence type="ECO:0000313" key="2">
    <source>
        <dbReference type="EMBL" id="MDJ1503798.1"/>
    </source>
</evidence>
<dbReference type="InterPro" id="IPR013114">
    <property type="entry name" value="FabA_FabZ"/>
</dbReference>
<protein>
    <submittedName>
        <fullName evidence="2">3-hydroxyacyl-ACP dehydratase FabZ family protein</fullName>
        <ecNumber evidence="2">4.2.1.-</ecNumber>
    </submittedName>
</protein>
<dbReference type="PANTHER" id="PTHR30272">
    <property type="entry name" value="3-HYDROXYACYL-[ACYL-CARRIER-PROTEIN] DEHYDRATASE"/>
    <property type="match status" value="1"/>
</dbReference>
<dbReference type="Proteomes" id="UP001232063">
    <property type="component" value="Unassembled WGS sequence"/>
</dbReference>
<sequence>MKEIESLLPHRDPFLYVDSIISATLEEVIGIKQFDSSDSFLNSSFPETSYVPGMILIESMAQCGGAGARKINATEGLFGLAGIEMACFHAGVEFGKTVKMIIKNLKISTKIVKQSGVAYVDEVPVAEATWVCIKIQ</sequence>
<keyword evidence="3" id="KW-1185">Reference proteome</keyword>
<dbReference type="EC" id="4.2.1.-" evidence="2"/>
<dbReference type="GO" id="GO:0016829">
    <property type="term" value="F:lyase activity"/>
    <property type="evidence" value="ECO:0007669"/>
    <property type="project" value="UniProtKB-KW"/>
</dbReference>